<keyword evidence="2" id="KW-0472">Membrane</keyword>
<keyword evidence="2" id="KW-0812">Transmembrane</keyword>
<protein>
    <submittedName>
        <fullName evidence="3">Uncharacterized protein</fullName>
    </submittedName>
</protein>
<sequence>MDLEGGGPKPQSVVTGFMNHMLEFNSDTKRDLCNLIQYSVIALVPLMILNKGISGVVPEANDMKSTMEISIEVLGQTVAMLIGLMIIDRFIVYVPTYSGNPYEKASLLTVVLPLFMILLTLQTKIGEKANILYTRVLGVWNGNRSIHGFQEGNENEEEEDETAEGYQNEVRAKQPMAENVRKDNRNSGVQYPTPQPPAPQMRPGTQTESRPQIAAQQTQMSEGLGTYNGGDSFSSAFSSF</sequence>
<evidence type="ECO:0000256" key="1">
    <source>
        <dbReference type="SAM" id="MobiDB-lite"/>
    </source>
</evidence>
<keyword evidence="2" id="KW-1133">Transmembrane helix</keyword>
<feature type="compositionally biased region" description="Acidic residues" evidence="1">
    <location>
        <begin position="153"/>
        <end position="163"/>
    </location>
</feature>
<proteinExistence type="predicted"/>
<feature type="compositionally biased region" description="Polar residues" evidence="1">
    <location>
        <begin position="204"/>
        <end position="221"/>
    </location>
</feature>
<dbReference type="EMBL" id="MN739271">
    <property type="protein sequence ID" value="QHS96615.1"/>
    <property type="molecule type" value="Genomic_DNA"/>
</dbReference>
<reference evidence="3" key="1">
    <citation type="journal article" date="2020" name="Nature">
        <title>Giant virus diversity and host interactions through global metagenomics.</title>
        <authorList>
            <person name="Schulz F."/>
            <person name="Roux S."/>
            <person name="Paez-Espino D."/>
            <person name="Jungbluth S."/>
            <person name="Walsh D.A."/>
            <person name="Denef V.J."/>
            <person name="McMahon K.D."/>
            <person name="Konstantinidis K.T."/>
            <person name="Eloe-Fadrosh E.A."/>
            <person name="Kyrpides N.C."/>
            <person name="Woyke T."/>
        </authorList>
    </citation>
    <scope>NUCLEOTIDE SEQUENCE</scope>
    <source>
        <strain evidence="3">GVMAG-M-3300020166-18</strain>
    </source>
</reference>
<evidence type="ECO:0000313" key="3">
    <source>
        <dbReference type="EMBL" id="QHS96615.1"/>
    </source>
</evidence>
<feature type="transmembrane region" description="Helical" evidence="2">
    <location>
        <begin position="105"/>
        <end position="121"/>
    </location>
</feature>
<feature type="transmembrane region" description="Helical" evidence="2">
    <location>
        <begin position="35"/>
        <end position="53"/>
    </location>
</feature>
<evidence type="ECO:0000256" key="2">
    <source>
        <dbReference type="SAM" id="Phobius"/>
    </source>
</evidence>
<name>A0A6C0BW00_9ZZZZ</name>
<dbReference type="AlphaFoldDB" id="A0A6C0BW00"/>
<organism evidence="3">
    <name type="scientific">viral metagenome</name>
    <dbReference type="NCBI Taxonomy" id="1070528"/>
    <lineage>
        <taxon>unclassified sequences</taxon>
        <taxon>metagenomes</taxon>
        <taxon>organismal metagenomes</taxon>
    </lineage>
</organism>
<feature type="transmembrane region" description="Helical" evidence="2">
    <location>
        <begin position="73"/>
        <end position="93"/>
    </location>
</feature>
<feature type="region of interest" description="Disordered" evidence="1">
    <location>
        <begin position="148"/>
        <end position="240"/>
    </location>
</feature>
<accession>A0A6C0BW00</accession>